<feature type="domain" description="VTT" evidence="8">
    <location>
        <begin position="46"/>
        <end position="164"/>
    </location>
</feature>
<evidence type="ECO:0000256" key="4">
    <source>
        <dbReference type="ARBA" id="ARBA00022692"/>
    </source>
</evidence>
<dbReference type="InterPro" id="IPR051311">
    <property type="entry name" value="DedA_domain"/>
</dbReference>
<feature type="transmembrane region" description="Helical" evidence="7">
    <location>
        <begin position="60"/>
        <end position="82"/>
    </location>
</feature>
<evidence type="ECO:0000256" key="5">
    <source>
        <dbReference type="ARBA" id="ARBA00022989"/>
    </source>
</evidence>
<feature type="transmembrane region" description="Helical" evidence="7">
    <location>
        <begin position="176"/>
        <end position="193"/>
    </location>
</feature>
<name>A0A2A9CXV3_9MICO</name>
<evidence type="ECO:0000256" key="6">
    <source>
        <dbReference type="ARBA" id="ARBA00023136"/>
    </source>
</evidence>
<evidence type="ECO:0000313" key="10">
    <source>
        <dbReference type="Proteomes" id="UP000224915"/>
    </source>
</evidence>
<gene>
    <name evidence="9" type="ORF">ATL40_0520</name>
</gene>
<protein>
    <submittedName>
        <fullName evidence="9">Membrane protein DedA with SNARE-associated domain</fullName>
    </submittedName>
</protein>
<feature type="transmembrane region" description="Helical" evidence="7">
    <location>
        <begin position="21"/>
        <end position="40"/>
    </location>
</feature>
<keyword evidence="5 7" id="KW-1133">Transmembrane helix</keyword>
<dbReference type="PANTHER" id="PTHR42709">
    <property type="entry name" value="ALKALINE PHOSPHATASE LIKE PROTEIN"/>
    <property type="match status" value="1"/>
</dbReference>
<organism evidence="9 10">
    <name type="scientific">Serinibacter salmoneus</name>
    <dbReference type="NCBI Taxonomy" id="556530"/>
    <lineage>
        <taxon>Bacteria</taxon>
        <taxon>Bacillati</taxon>
        <taxon>Actinomycetota</taxon>
        <taxon>Actinomycetes</taxon>
        <taxon>Micrococcales</taxon>
        <taxon>Beutenbergiaceae</taxon>
        <taxon>Serinibacter</taxon>
    </lineage>
</organism>
<comment type="caution">
    <text evidence="9">The sequence shown here is derived from an EMBL/GenBank/DDBJ whole genome shotgun (WGS) entry which is preliminary data.</text>
</comment>
<feature type="transmembrane region" description="Helical" evidence="7">
    <location>
        <begin position="146"/>
        <end position="170"/>
    </location>
</feature>
<comment type="subcellular location">
    <subcellularLocation>
        <location evidence="1">Cell membrane</location>
        <topology evidence="1">Multi-pass membrane protein</topology>
    </subcellularLocation>
</comment>
<evidence type="ECO:0000259" key="8">
    <source>
        <dbReference type="Pfam" id="PF09335"/>
    </source>
</evidence>
<evidence type="ECO:0000256" key="2">
    <source>
        <dbReference type="ARBA" id="ARBA00010792"/>
    </source>
</evidence>
<keyword evidence="3" id="KW-1003">Cell membrane</keyword>
<evidence type="ECO:0000256" key="7">
    <source>
        <dbReference type="SAM" id="Phobius"/>
    </source>
</evidence>
<dbReference type="InterPro" id="IPR032816">
    <property type="entry name" value="VTT_dom"/>
</dbReference>
<keyword evidence="6 7" id="KW-0472">Membrane</keyword>
<proteinExistence type="inferred from homology"/>
<keyword evidence="10" id="KW-1185">Reference proteome</keyword>
<evidence type="ECO:0000256" key="3">
    <source>
        <dbReference type="ARBA" id="ARBA00022475"/>
    </source>
</evidence>
<dbReference type="GO" id="GO:0005886">
    <property type="term" value="C:plasma membrane"/>
    <property type="evidence" value="ECO:0007669"/>
    <property type="project" value="UniProtKB-SubCell"/>
</dbReference>
<dbReference type="EMBL" id="PDJD01000001">
    <property type="protein sequence ID" value="PFG18966.1"/>
    <property type="molecule type" value="Genomic_DNA"/>
</dbReference>
<keyword evidence="4 7" id="KW-0812">Transmembrane</keyword>
<sequence length="218" mass="22782">MRGVEIISAIEEWVVAAAGQPWVLLVVFALCFIDGFFPPLPSESIVITMATLAMTGVGQPLWAVILATALGALAGDCVAYLIGRTVPFRTLPYLRSERGAALIRGAERQLTKRGGTYIIAARYIPVGRMLVNMSAGMVGFPFRRFVAFDAIGATLWALYSVAIGTVSGALFGSSPLVAIVVGVAGGIALGVVIDRVLRAVGVAPAELQPRTAQAAPRG</sequence>
<reference evidence="9 10" key="1">
    <citation type="submission" date="2017-10" db="EMBL/GenBank/DDBJ databases">
        <title>Sequencing the genomes of 1000 actinobacteria strains.</title>
        <authorList>
            <person name="Klenk H.-P."/>
        </authorList>
    </citation>
    <scope>NUCLEOTIDE SEQUENCE [LARGE SCALE GENOMIC DNA]</scope>
    <source>
        <strain evidence="9 10">DSM 21801</strain>
    </source>
</reference>
<evidence type="ECO:0000256" key="1">
    <source>
        <dbReference type="ARBA" id="ARBA00004651"/>
    </source>
</evidence>
<evidence type="ECO:0000313" key="9">
    <source>
        <dbReference type="EMBL" id="PFG18966.1"/>
    </source>
</evidence>
<dbReference type="PANTHER" id="PTHR42709:SF6">
    <property type="entry name" value="UNDECAPRENYL PHOSPHATE TRANSPORTER A"/>
    <property type="match status" value="1"/>
</dbReference>
<accession>A0A2A9CXV3</accession>
<comment type="similarity">
    <text evidence="2">Belongs to the DedA family.</text>
</comment>
<dbReference type="AlphaFoldDB" id="A0A2A9CXV3"/>
<dbReference type="Proteomes" id="UP000224915">
    <property type="component" value="Unassembled WGS sequence"/>
</dbReference>
<dbReference type="Pfam" id="PF09335">
    <property type="entry name" value="VTT_dom"/>
    <property type="match status" value="1"/>
</dbReference>